<dbReference type="PANTHER" id="PTHR43201:SF8">
    <property type="entry name" value="ACYL-COA SYNTHETASE FAMILY MEMBER 3"/>
    <property type="match status" value="1"/>
</dbReference>
<protein>
    <submittedName>
        <fullName evidence="3">Bifunctional acyl-ACP--phospholipid O-acyltransferase/long-chain-fatty-acid--ACP ligase</fullName>
    </submittedName>
</protein>
<dbReference type="GO" id="GO:0016746">
    <property type="term" value="F:acyltransferase activity"/>
    <property type="evidence" value="ECO:0007669"/>
    <property type="project" value="UniProtKB-KW"/>
</dbReference>
<dbReference type="Pfam" id="PF00501">
    <property type="entry name" value="AMP-binding"/>
    <property type="match status" value="1"/>
</dbReference>
<keyword evidence="3" id="KW-0012">Acyltransferase</keyword>
<dbReference type="GO" id="GO:0006631">
    <property type="term" value="P:fatty acid metabolic process"/>
    <property type="evidence" value="ECO:0007669"/>
    <property type="project" value="TreeGrafter"/>
</dbReference>
<feature type="domain" description="Phospholipid/glycerol acyltransferase" evidence="2">
    <location>
        <begin position="29"/>
        <end position="139"/>
    </location>
</feature>
<dbReference type="Gene3D" id="3.30.300.30">
    <property type="match status" value="1"/>
</dbReference>
<evidence type="ECO:0000259" key="2">
    <source>
        <dbReference type="SMART" id="SM00563"/>
    </source>
</evidence>
<dbReference type="AlphaFoldDB" id="A0A2D3WFM9"/>
<dbReference type="SUPFAM" id="SSF69593">
    <property type="entry name" value="Glycerol-3-phosphate (1)-acyltransferase"/>
    <property type="match status" value="1"/>
</dbReference>
<name>A0A2D3WFM9_9BACT</name>
<evidence type="ECO:0000313" key="4">
    <source>
        <dbReference type="Proteomes" id="UP000228859"/>
    </source>
</evidence>
<dbReference type="NCBIfam" id="NF005959">
    <property type="entry name" value="PRK08043.1"/>
    <property type="match status" value="1"/>
</dbReference>
<dbReference type="InterPro" id="IPR020845">
    <property type="entry name" value="AMP-binding_CS"/>
</dbReference>
<dbReference type="Gene3D" id="3.40.50.12780">
    <property type="entry name" value="N-terminal domain of ligase-like"/>
    <property type="match status" value="1"/>
</dbReference>
<dbReference type="SMART" id="SM00563">
    <property type="entry name" value="PlsC"/>
    <property type="match status" value="1"/>
</dbReference>
<dbReference type="Pfam" id="PF01553">
    <property type="entry name" value="Acyltransferase"/>
    <property type="match status" value="1"/>
</dbReference>
<dbReference type="CDD" id="cd07989">
    <property type="entry name" value="LPLAT_AGPAT-like"/>
    <property type="match status" value="1"/>
</dbReference>
<dbReference type="InterPro" id="IPR042099">
    <property type="entry name" value="ANL_N_sf"/>
</dbReference>
<keyword evidence="3" id="KW-0436">Ligase</keyword>
<dbReference type="Proteomes" id="UP000228859">
    <property type="component" value="Unassembled WGS sequence"/>
</dbReference>
<proteinExistence type="inferred from homology"/>
<gene>
    <name evidence="3" type="ORF">CFH83_10585</name>
</gene>
<accession>A0A2D3WFM9</accession>
<reference evidence="3 4" key="1">
    <citation type="journal article" date="2017" name="Front. Microbiol.">
        <title>Comparative Genomic Analysis of the Class Epsilonproteobacteria and Proposed Reclassification to Epsilonbacteraeota (phyl. nov.).</title>
        <authorList>
            <person name="Waite D.W."/>
            <person name="Vanwonterghem I."/>
            <person name="Rinke C."/>
            <person name="Parks D.H."/>
            <person name="Zhang Y."/>
            <person name="Takai K."/>
            <person name="Sievert S.M."/>
            <person name="Simon J."/>
            <person name="Campbell B.J."/>
            <person name="Hanson T.E."/>
            <person name="Woyke T."/>
            <person name="Klotz M.G."/>
            <person name="Hugenholtz P."/>
        </authorList>
    </citation>
    <scope>NUCLEOTIDE SEQUENCE [LARGE SCALE GENOMIC DNA]</scope>
    <source>
        <strain evidence="3">UBA12443</strain>
    </source>
</reference>
<evidence type="ECO:0000313" key="3">
    <source>
        <dbReference type="EMBL" id="DAB37547.1"/>
    </source>
</evidence>
<organism evidence="3 4">
    <name type="scientific">Sulfuricurvum kujiense</name>
    <dbReference type="NCBI Taxonomy" id="148813"/>
    <lineage>
        <taxon>Bacteria</taxon>
        <taxon>Pseudomonadati</taxon>
        <taxon>Campylobacterota</taxon>
        <taxon>Epsilonproteobacteria</taxon>
        <taxon>Campylobacterales</taxon>
        <taxon>Sulfurimonadaceae</taxon>
        <taxon>Sulfuricurvum</taxon>
    </lineage>
</organism>
<sequence length="709" mass="78205">MIKAILHVIVRLLFRIKVVGEFQREENHTIIIANHQSFLDGLILGLVLPIKPVFVVNTEIAKRPLVRAFLSLSEYLAIDPSNPMAIKQIIRLVESGRPVVIFPEGRITTTGSLMKIYEGSAFVTVKTEATIHPVIIEGATFSTLSRMHTEHPKRWFPQITLTYCTPTRLRISEGGSAHERRTKSGEAMRTLLQQCIFESRTPNTLFGAFVDAAEDYGYSHRIAEDTKQIEYTYRQVLTMALGLGRLLSPHTAAKEAVGVLMPTAVPTLGLILGLNAFGRTPAMLNFTAGSDGLQSACTAAQINTIITSRAFVEQGKLEPKLEGLHGVTILYLEELRPQMRLIDKLWLMGFARWFPRVVMHKVAPEDTAVILFTSGSEGKPKGVVLSHDAILANIAQLRSIVDFSTEDKMLNALPIFHSFGLTAGTLLPIMGGIPLFLYPSPLHYRVIPEIAYDRSCTILFGTSTFLNHYAAHAHPYDFYRLRYVVAGAEKLSESVKELWFEKFGIRIFEGYGATETAPVIAVNTPMAYRSGTVGQILPGIEAKLISVPGIDEGGILHVKGPNVMSGYLRAERPGFLEKPTSEAGEGWYDTGDIVTIDHEGFVRIAGRVKRFAKIAGEMISLESVEKLALTASPSHFHATSSQSDESRGEALVLFTTDRELKRDTLQQAARERGYPEIAVPRKIVYVDAIPVLGTGKTDYVTLKSMAADA</sequence>
<dbReference type="GO" id="GO:0031956">
    <property type="term" value="F:medium-chain fatty acid-CoA ligase activity"/>
    <property type="evidence" value="ECO:0007669"/>
    <property type="project" value="TreeGrafter"/>
</dbReference>
<dbReference type="InterPro" id="IPR002123">
    <property type="entry name" value="Plipid/glycerol_acylTrfase"/>
</dbReference>
<dbReference type="PROSITE" id="PS00455">
    <property type="entry name" value="AMP_BINDING"/>
    <property type="match status" value="1"/>
</dbReference>
<dbReference type="PANTHER" id="PTHR43201">
    <property type="entry name" value="ACYL-COA SYNTHETASE"/>
    <property type="match status" value="1"/>
</dbReference>
<dbReference type="EMBL" id="DLUI01000152">
    <property type="protein sequence ID" value="DAB37547.1"/>
    <property type="molecule type" value="Genomic_DNA"/>
</dbReference>
<evidence type="ECO:0000256" key="1">
    <source>
        <dbReference type="ARBA" id="ARBA00006432"/>
    </source>
</evidence>
<comment type="similarity">
    <text evidence="1">Belongs to the ATP-dependent AMP-binding enzyme family.</text>
</comment>
<dbReference type="InterPro" id="IPR000873">
    <property type="entry name" value="AMP-dep_synth/lig_dom"/>
</dbReference>
<comment type="caution">
    <text evidence="3">The sequence shown here is derived from an EMBL/GenBank/DDBJ whole genome shotgun (WGS) entry which is preliminary data.</text>
</comment>
<keyword evidence="3" id="KW-0808">Transferase</keyword>
<dbReference type="InterPro" id="IPR045851">
    <property type="entry name" value="AMP-bd_C_sf"/>
</dbReference>
<dbReference type="RefSeq" id="WP_294895183.1">
    <property type="nucleotide sequence ID" value="NZ_DLUI01000152.1"/>
</dbReference>
<dbReference type="SUPFAM" id="SSF56801">
    <property type="entry name" value="Acetyl-CoA synthetase-like"/>
    <property type="match status" value="1"/>
</dbReference>